<name>A0A0F9R1M6_9ZZZZ</name>
<sequence>MSKVITITEKVHKKLCRLLEKNDTGLTNTDVKTIAEFKDRAFRLLEEIYQEWSYITNKI</sequence>
<comment type="caution">
    <text evidence="1">The sequence shown here is derived from an EMBL/GenBank/DDBJ whole genome shotgun (WGS) entry which is preliminary data.</text>
</comment>
<gene>
    <name evidence="1" type="ORF">LCGC14_1027080</name>
</gene>
<reference evidence="1" key="1">
    <citation type="journal article" date="2015" name="Nature">
        <title>Complex archaea that bridge the gap between prokaryotes and eukaryotes.</title>
        <authorList>
            <person name="Spang A."/>
            <person name="Saw J.H."/>
            <person name="Jorgensen S.L."/>
            <person name="Zaremba-Niedzwiedzka K."/>
            <person name="Martijn J."/>
            <person name="Lind A.E."/>
            <person name="van Eijk R."/>
            <person name="Schleper C."/>
            <person name="Guy L."/>
            <person name="Ettema T.J."/>
        </authorList>
    </citation>
    <scope>NUCLEOTIDE SEQUENCE</scope>
</reference>
<evidence type="ECO:0000313" key="1">
    <source>
        <dbReference type="EMBL" id="KKN11368.1"/>
    </source>
</evidence>
<organism evidence="1">
    <name type="scientific">marine sediment metagenome</name>
    <dbReference type="NCBI Taxonomy" id="412755"/>
    <lineage>
        <taxon>unclassified sequences</taxon>
        <taxon>metagenomes</taxon>
        <taxon>ecological metagenomes</taxon>
    </lineage>
</organism>
<proteinExistence type="predicted"/>
<accession>A0A0F9R1M6</accession>
<dbReference type="AlphaFoldDB" id="A0A0F9R1M6"/>
<dbReference type="EMBL" id="LAZR01004142">
    <property type="protein sequence ID" value="KKN11368.1"/>
    <property type="molecule type" value="Genomic_DNA"/>
</dbReference>
<protein>
    <submittedName>
        <fullName evidence="1">Uncharacterized protein</fullName>
    </submittedName>
</protein>